<dbReference type="Gene3D" id="3.90.25.10">
    <property type="entry name" value="UDP-galactose 4-epimerase, domain 1"/>
    <property type="match status" value="1"/>
</dbReference>
<dbReference type="EC" id="5.1.3.2" evidence="5 9"/>
<comment type="pathway">
    <text evidence="3 9">Carbohydrate metabolism; galactose metabolism.</text>
</comment>
<dbReference type="InterPro" id="IPR005886">
    <property type="entry name" value="UDP_G4E"/>
</dbReference>
<name>A0ABN1CZY9_9BURK</name>
<keyword evidence="8 9" id="KW-0413">Isomerase</keyword>
<keyword evidence="7 9" id="KW-0520">NAD</keyword>
<dbReference type="Gene3D" id="3.40.50.720">
    <property type="entry name" value="NAD(P)-binding Rossmann-like Domain"/>
    <property type="match status" value="1"/>
</dbReference>
<dbReference type="SUPFAM" id="SSF51735">
    <property type="entry name" value="NAD(P)-binding Rossmann-fold domains"/>
    <property type="match status" value="1"/>
</dbReference>
<evidence type="ECO:0000256" key="1">
    <source>
        <dbReference type="ARBA" id="ARBA00000083"/>
    </source>
</evidence>
<comment type="subunit">
    <text evidence="9">Homodimer.</text>
</comment>
<dbReference type="Proteomes" id="UP001501706">
    <property type="component" value="Unassembled WGS sequence"/>
</dbReference>
<evidence type="ECO:0000256" key="3">
    <source>
        <dbReference type="ARBA" id="ARBA00004947"/>
    </source>
</evidence>
<keyword evidence="9" id="KW-0119">Carbohydrate metabolism</keyword>
<comment type="similarity">
    <text evidence="4 9">Belongs to the NAD(P)-dependent epimerase/dehydratase family.</text>
</comment>
<gene>
    <name evidence="11" type="primary">galE_2</name>
    <name evidence="11" type="ORF">GCM10009097_55010</name>
</gene>
<dbReference type="NCBIfam" id="NF007956">
    <property type="entry name" value="PRK10675.1"/>
    <property type="match status" value="1"/>
</dbReference>
<dbReference type="PANTHER" id="PTHR43725:SF47">
    <property type="entry name" value="UDP-GLUCOSE 4-EPIMERASE"/>
    <property type="match status" value="1"/>
</dbReference>
<evidence type="ECO:0000256" key="4">
    <source>
        <dbReference type="ARBA" id="ARBA00007637"/>
    </source>
</evidence>
<evidence type="ECO:0000256" key="9">
    <source>
        <dbReference type="RuleBase" id="RU366046"/>
    </source>
</evidence>
<evidence type="ECO:0000259" key="10">
    <source>
        <dbReference type="Pfam" id="PF16363"/>
    </source>
</evidence>
<dbReference type="CDD" id="cd05247">
    <property type="entry name" value="UDP_G4E_1_SDR_e"/>
    <property type="match status" value="1"/>
</dbReference>
<evidence type="ECO:0000256" key="8">
    <source>
        <dbReference type="ARBA" id="ARBA00023235"/>
    </source>
</evidence>
<evidence type="ECO:0000256" key="5">
    <source>
        <dbReference type="ARBA" id="ARBA00013189"/>
    </source>
</evidence>
<evidence type="ECO:0000256" key="2">
    <source>
        <dbReference type="ARBA" id="ARBA00001911"/>
    </source>
</evidence>
<dbReference type="PANTHER" id="PTHR43725">
    <property type="entry name" value="UDP-GLUCOSE 4-EPIMERASE"/>
    <property type="match status" value="1"/>
</dbReference>
<feature type="domain" description="NAD(P)-binding" evidence="10">
    <location>
        <begin position="3"/>
        <end position="312"/>
    </location>
</feature>
<evidence type="ECO:0000313" key="12">
    <source>
        <dbReference type="Proteomes" id="UP001501706"/>
    </source>
</evidence>
<dbReference type="EMBL" id="BAAAEN010000035">
    <property type="protein sequence ID" value="GAA0530556.1"/>
    <property type="molecule type" value="Genomic_DNA"/>
</dbReference>
<accession>A0ABN1CZY9</accession>
<proteinExistence type="inferred from homology"/>
<dbReference type="InterPro" id="IPR036291">
    <property type="entry name" value="NAD(P)-bd_dom_sf"/>
</dbReference>
<keyword evidence="12" id="KW-1185">Reference proteome</keyword>
<comment type="cofactor">
    <cofactor evidence="2 9">
        <name>NAD(+)</name>
        <dbReference type="ChEBI" id="CHEBI:57540"/>
    </cofactor>
</comment>
<dbReference type="InterPro" id="IPR016040">
    <property type="entry name" value="NAD(P)-bd_dom"/>
</dbReference>
<dbReference type="Pfam" id="PF16363">
    <property type="entry name" value="GDP_Man_Dehyd"/>
    <property type="match status" value="1"/>
</dbReference>
<comment type="caution">
    <text evidence="11">The sequence shown here is derived from an EMBL/GenBank/DDBJ whole genome shotgun (WGS) entry which is preliminary data.</text>
</comment>
<sequence>MVALIEAGYDLVILDNLSNSSRKVLTRLEKIVGKPLEFVQGDVRDEALLGRIFQDAAHRGKPLSTVLHFAALKAVGESVREPLRYYDNNVGGTLSLLRAMQTANVKKFVFSSSATVYDANLTCPFQEGNPIGPINPYGWTKAMVERVLCDMCTANDQFSAIVLRYFNPIGAHSSGLIGEDPSGIPNNLFPFLTQVAVGRRTHLSVYGGDYPTVDGTGVRDYVHVMDLAEGHAKAVAHVADTKGFVPINLGTGHGTSVLQLVRAFERAIGRTVPFRIEGRRPGDLAESWADVAHASKLLGWAAKRDVDQMCQDGWRWQSANPEGYGQAG</sequence>
<organism evidence="11 12">
    <name type="scientific">Pigmentiphaga daeguensis</name>
    <dbReference type="NCBI Taxonomy" id="414049"/>
    <lineage>
        <taxon>Bacteria</taxon>
        <taxon>Pseudomonadati</taxon>
        <taxon>Pseudomonadota</taxon>
        <taxon>Betaproteobacteria</taxon>
        <taxon>Burkholderiales</taxon>
        <taxon>Alcaligenaceae</taxon>
        <taxon>Pigmentiphaga</taxon>
    </lineage>
</organism>
<protein>
    <recommendedName>
        <fullName evidence="6 9">UDP-glucose 4-epimerase</fullName>
        <ecNumber evidence="5 9">5.1.3.2</ecNumber>
    </recommendedName>
</protein>
<evidence type="ECO:0000256" key="6">
    <source>
        <dbReference type="ARBA" id="ARBA00018569"/>
    </source>
</evidence>
<evidence type="ECO:0000256" key="7">
    <source>
        <dbReference type="ARBA" id="ARBA00023027"/>
    </source>
</evidence>
<reference evidence="11 12" key="1">
    <citation type="journal article" date="2019" name="Int. J. Syst. Evol. Microbiol.">
        <title>The Global Catalogue of Microorganisms (GCM) 10K type strain sequencing project: providing services to taxonomists for standard genome sequencing and annotation.</title>
        <authorList>
            <consortium name="The Broad Institute Genomics Platform"/>
            <consortium name="The Broad Institute Genome Sequencing Center for Infectious Disease"/>
            <person name="Wu L."/>
            <person name="Ma J."/>
        </authorList>
    </citation>
    <scope>NUCLEOTIDE SEQUENCE [LARGE SCALE GENOMIC DNA]</scope>
    <source>
        <strain evidence="11 12">JCM 14330</strain>
    </source>
</reference>
<dbReference type="NCBIfam" id="TIGR01179">
    <property type="entry name" value="galE"/>
    <property type="match status" value="1"/>
</dbReference>
<comment type="catalytic activity">
    <reaction evidence="1 9">
        <text>UDP-alpha-D-glucose = UDP-alpha-D-galactose</text>
        <dbReference type="Rhea" id="RHEA:22168"/>
        <dbReference type="ChEBI" id="CHEBI:58885"/>
        <dbReference type="ChEBI" id="CHEBI:66914"/>
        <dbReference type="EC" id="5.1.3.2"/>
    </reaction>
</comment>
<evidence type="ECO:0000313" key="11">
    <source>
        <dbReference type="EMBL" id="GAA0530556.1"/>
    </source>
</evidence>